<dbReference type="SUPFAM" id="SSF48498">
    <property type="entry name" value="Tetracyclin repressor-like, C-terminal domain"/>
    <property type="match status" value="1"/>
</dbReference>
<evidence type="ECO:0000256" key="2">
    <source>
        <dbReference type="ARBA" id="ARBA00023125"/>
    </source>
</evidence>
<protein>
    <submittedName>
        <fullName evidence="6">Nucleoid occlusion factor SlmA</fullName>
    </submittedName>
</protein>
<gene>
    <name evidence="6" type="primary">slmA</name>
    <name evidence="6" type="ORF">RS81_02663</name>
</gene>
<keyword evidence="3" id="KW-0804">Transcription</keyword>
<dbReference type="GO" id="GO:0003700">
    <property type="term" value="F:DNA-binding transcription factor activity"/>
    <property type="evidence" value="ECO:0007669"/>
    <property type="project" value="TreeGrafter"/>
</dbReference>
<reference evidence="6 7" key="1">
    <citation type="submission" date="2015-02" db="EMBL/GenBank/DDBJ databases">
        <title>Draft genome sequences of ten Microbacterium spp. with emphasis on heavy metal contaminated environments.</title>
        <authorList>
            <person name="Corretto E."/>
        </authorList>
    </citation>
    <scope>NUCLEOTIDE SEQUENCE [LARGE SCALE GENOMIC DNA]</scope>
    <source>
        <strain evidence="6 7">DSM 12510</strain>
    </source>
</reference>
<evidence type="ECO:0000256" key="1">
    <source>
        <dbReference type="ARBA" id="ARBA00023015"/>
    </source>
</evidence>
<feature type="domain" description="HTH tetR-type" evidence="5">
    <location>
        <begin position="16"/>
        <end position="76"/>
    </location>
</feature>
<proteinExistence type="predicted"/>
<keyword evidence="1" id="KW-0805">Transcription regulation</keyword>
<keyword evidence="7" id="KW-1185">Reference proteome</keyword>
<dbReference type="Gene3D" id="1.10.357.10">
    <property type="entry name" value="Tetracycline Repressor, domain 2"/>
    <property type="match status" value="1"/>
</dbReference>
<dbReference type="OrthoDB" id="7505659at2"/>
<keyword evidence="2 4" id="KW-0238">DNA-binding</keyword>
<evidence type="ECO:0000256" key="4">
    <source>
        <dbReference type="PROSITE-ProRule" id="PRU00335"/>
    </source>
</evidence>
<evidence type="ECO:0000313" key="6">
    <source>
        <dbReference type="EMBL" id="KJL38392.1"/>
    </source>
</evidence>
<dbReference type="Pfam" id="PF00440">
    <property type="entry name" value="TetR_N"/>
    <property type="match status" value="1"/>
</dbReference>
<dbReference type="EMBL" id="JYIZ01000055">
    <property type="protein sequence ID" value="KJL38392.1"/>
    <property type="molecule type" value="Genomic_DNA"/>
</dbReference>
<feature type="DNA-binding region" description="H-T-H motif" evidence="4">
    <location>
        <begin position="39"/>
        <end position="58"/>
    </location>
</feature>
<dbReference type="InterPro" id="IPR009057">
    <property type="entry name" value="Homeodomain-like_sf"/>
</dbReference>
<accession>A0A0M2H2C4</accession>
<dbReference type="Proteomes" id="UP000033956">
    <property type="component" value="Unassembled WGS sequence"/>
</dbReference>
<dbReference type="InterPro" id="IPR050109">
    <property type="entry name" value="HTH-type_TetR-like_transc_reg"/>
</dbReference>
<evidence type="ECO:0000313" key="7">
    <source>
        <dbReference type="Proteomes" id="UP000033956"/>
    </source>
</evidence>
<dbReference type="PROSITE" id="PS50977">
    <property type="entry name" value="HTH_TETR_2"/>
    <property type="match status" value="1"/>
</dbReference>
<organism evidence="6 7">
    <name type="scientific">Microbacterium terrae</name>
    <dbReference type="NCBI Taxonomy" id="69369"/>
    <lineage>
        <taxon>Bacteria</taxon>
        <taxon>Bacillati</taxon>
        <taxon>Actinomycetota</taxon>
        <taxon>Actinomycetes</taxon>
        <taxon>Micrococcales</taxon>
        <taxon>Microbacteriaceae</taxon>
        <taxon>Microbacterium</taxon>
    </lineage>
</organism>
<sequence>MTTAATAKRGPYAPTRKRREAIAAAVLELVDEIGHECVTTALVSKRSGVGETTVLYHFPTKDHLLVAALERIEDTQAEESGAYEEDTILDAEAFGALATVDLDDRRNRLFLMLRGQAATPDHPAAAHFAQRTARQIDLFARLIVHSQRVGRAHPGLDPVTTARQVIAVWDGLTQVWMSDPTFDVAPVLIDAIQRLTGQNLMEIQAMLSATSNSLRS</sequence>
<dbReference type="RefSeq" id="WP_045276576.1">
    <property type="nucleotide sequence ID" value="NZ_BAAAUP010000003.1"/>
</dbReference>
<name>A0A0M2H2C4_9MICO</name>
<dbReference type="PANTHER" id="PTHR30055">
    <property type="entry name" value="HTH-TYPE TRANSCRIPTIONAL REGULATOR RUTR"/>
    <property type="match status" value="1"/>
</dbReference>
<dbReference type="AlphaFoldDB" id="A0A0M2H2C4"/>
<dbReference type="PATRIC" id="fig|92835.4.peg.2700"/>
<dbReference type="SUPFAM" id="SSF46689">
    <property type="entry name" value="Homeodomain-like"/>
    <property type="match status" value="1"/>
</dbReference>
<comment type="caution">
    <text evidence="6">The sequence shown here is derived from an EMBL/GenBank/DDBJ whole genome shotgun (WGS) entry which is preliminary data.</text>
</comment>
<dbReference type="GO" id="GO:0000976">
    <property type="term" value="F:transcription cis-regulatory region binding"/>
    <property type="evidence" value="ECO:0007669"/>
    <property type="project" value="TreeGrafter"/>
</dbReference>
<evidence type="ECO:0000259" key="5">
    <source>
        <dbReference type="PROSITE" id="PS50977"/>
    </source>
</evidence>
<dbReference type="InterPro" id="IPR036271">
    <property type="entry name" value="Tet_transcr_reg_TetR-rel_C_sf"/>
</dbReference>
<dbReference type="InterPro" id="IPR001647">
    <property type="entry name" value="HTH_TetR"/>
</dbReference>
<evidence type="ECO:0000256" key="3">
    <source>
        <dbReference type="ARBA" id="ARBA00023163"/>
    </source>
</evidence>
<dbReference type="PANTHER" id="PTHR30055:SF234">
    <property type="entry name" value="HTH-TYPE TRANSCRIPTIONAL REGULATOR BETI"/>
    <property type="match status" value="1"/>
</dbReference>
<dbReference type="STRING" id="92835.RS81_02663"/>